<proteinExistence type="predicted"/>
<evidence type="ECO:0000313" key="3">
    <source>
        <dbReference type="EMBL" id="MDL5378324.1"/>
    </source>
</evidence>
<dbReference type="Proteomes" id="UP001230807">
    <property type="component" value="Unassembled WGS sequence"/>
</dbReference>
<dbReference type="PROSITE" id="PS51372">
    <property type="entry name" value="PRD_2"/>
    <property type="match status" value="1"/>
</dbReference>
<dbReference type="InterPro" id="IPR036634">
    <property type="entry name" value="PRD_sf"/>
</dbReference>
<evidence type="ECO:0000313" key="4">
    <source>
        <dbReference type="Proteomes" id="UP001230807"/>
    </source>
</evidence>
<dbReference type="EMBL" id="JASWER010000023">
    <property type="protein sequence ID" value="MDL5378324.1"/>
    <property type="molecule type" value="Genomic_DNA"/>
</dbReference>
<name>A0ABT7MSZ5_9BACL</name>
<dbReference type="PANTHER" id="PTHR30185">
    <property type="entry name" value="CRYPTIC BETA-GLUCOSIDE BGL OPERON ANTITERMINATOR"/>
    <property type="match status" value="1"/>
</dbReference>
<accession>A0ABT7MSZ5</accession>
<sequence>MIGRFHNAYNIETDEEDIHYSRFITHVKYFAERFYAGKMLNEESDQLFEQIANIYPKAMNGSFKVRDYLKQLHGVTIPNEELAYLAVHIHRLTTNMDLNKQ</sequence>
<dbReference type="PANTHER" id="PTHR30185:SF15">
    <property type="entry name" value="CRYPTIC BETA-GLUCOSIDE BGL OPERON ANTITERMINATOR"/>
    <property type="match status" value="1"/>
</dbReference>
<feature type="domain" description="PRD" evidence="2">
    <location>
        <begin position="1"/>
        <end position="99"/>
    </location>
</feature>
<evidence type="ECO:0000256" key="1">
    <source>
        <dbReference type="ARBA" id="ARBA00022737"/>
    </source>
</evidence>
<keyword evidence="1" id="KW-0677">Repeat</keyword>
<dbReference type="RefSeq" id="WP_214684166.1">
    <property type="nucleotide sequence ID" value="NZ_CP183077.1"/>
</dbReference>
<dbReference type="Gene3D" id="1.10.1790.10">
    <property type="entry name" value="PRD domain"/>
    <property type="match status" value="1"/>
</dbReference>
<protein>
    <submittedName>
        <fullName evidence="3">PRD domain-containing protein</fullName>
    </submittedName>
</protein>
<dbReference type="SUPFAM" id="SSF63520">
    <property type="entry name" value="PTS-regulatory domain, PRD"/>
    <property type="match status" value="1"/>
</dbReference>
<evidence type="ECO:0000259" key="2">
    <source>
        <dbReference type="PROSITE" id="PS51372"/>
    </source>
</evidence>
<reference evidence="3 4" key="1">
    <citation type="submission" date="2023-06" db="EMBL/GenBank/DDBJ databases">
        <title>Influencing factors and mechanism of Cr(VI) reduction by facultative anaerobic Exiguobacterium sp. PY14.</title>
        <authorList>
            <person name="Zou L."/>
        </authorList>
    </citation>
    <scope>NUCLEOTIDE SEQUENCE [LARGE SCALE GENOMIC DNA]</scope>
    <source>
        <strain evidence="3 4">PY14</strain>
    </source>
</reference>
<dbReference type="Pfam" id="PF00874">
    <property type="entry name" value="PRD"/>
    <property type="match status" value="1"/>
</dbReference>
<gene>
    <name evidence="3" type="ORF">QR695_15100</name>
</gene>
<keyword evidence="4" id="KW-1185">Reference proteome</keyword>
<dbReference type="InterPro" id="IPR011608">
    <property type="entry name" value="PRD"/>
</dbReference>
<comment type="caution">
    <text evidence="3">The sequence shown here is derived from an EMBL/GenBank/DDBJ whole genome shotgun (WGS) entry which is preliminary data.</text>
</comment>
<dbReference type="InterPro" id="IPR050661">
    <property type="entry name" value="BglG_antiterminators"/>
</dbReference>
<organism evidence="3 4">
    <name type="scientific">Exiguobacterium mexicanum</name>
    <dbReference type="NCBI Taxonomy" id="340146"/>
    <lineage>
        <taxon>Bacteria</taxon>
        <taxon>Bacillati</taxon>
        <taxon>Bacillota</taxon>
        <taxon>Bacilli</taxon>
        <taxon>Bacillales</taxon>
        <taxon>Bacillales Family XII. Incertae Sedis</taxon>
        <taxon>Exiguobacterium</taxon>
    </lineage>
</organism>